<accession>A0A562JF00</accession>
<dbReference type="EMBL" id="VLKH01000003">
    <property type="protein sequence ID" value="TWH81354.1"/>
    <property type="molecule type" value="Genomic_DNA"/>
</dbReference>
<reference evidence="2 3" key="1">
    <citation type="submission" date="2019-07" db="EMBL/GenBank/DDBJ databases">
        <title>Genomic Encyclopedia of Type Strains, Phase I: the one thousand microbial genomes (KMG-I) project.</title>
        <authorList>
            <person name="Kyrpides N."/>
        </authorList>
    </citation>
    <scope>NUCLEOTIDE SEQUENCE [LARGE SCALE GENOMIC DNA]</scope>
    <source>
        <strain evidence="2 3">DSM 13558</strain>
    </source>
</reference>
<dbReference type="RefSeq" id="WP_145081009.1">
    <property type="nucleotide sequence ID" value="NZ_VLKH01000003.1"/>
</dbReference>
<sequence length="550" mass="64023">MDDFIEIQLGSSFLINAGICGLIKLLEFSKAEEGMDYEINGQVMKLSKEFLMSRDISDLYVKAMVNNFKETTRFYDILQKRHIVESIYAGKEELSKDDIDNINKIFKEAVQMLEKNSFKSGYIILNEYYNISKITDEIIARLKKEKNLEKEIGAYLEICNILDKPEVQEVLIFKELMYSKMNMFLGDTSFFLSANLKKDIRECYKKDFVQPLLDEVAGTKKKTKRCIECSNLAYNTKSISFMIDSTDDVSRKKSHYWNLKPDAFVCPVCAFLYTLVPLGFQFLGSDAIFINNNSSINAMCRIMRTYESKDDENLQSTNKSKFYRIFTDQKIDMLENKIYNIQVIIKSKNKEHFEINVISKDTIKKIVDCKKHLKHLERKYIKQNDSFISVYDEVIDNIFFKRSQYQLMHELFLYELKNNGNTNYIKDILMIEITFRGGVSMNSIKKNVDISWRAGIAMRNKLTETVQEKDIDNSLRSLVYKLSNALSVGNCEQYLDSIIRVYSGKGIPIPYIFKECYESEEMFKAIGQGFILGLKYNDYESNNKINIGGE</sequence>
<evidence type="ECO:0000313" key="3">
    <source>
        <dbReference type="Proteomes" id="UP000315343"/>
    </source>
</evidence>
<dbReference type="AlphaFoldDB" id="A0A562JF00"/>
<name>A0A562JF00_9FIRM</name>
<comment type="caution">
    <text evidence="2">The sequence shown here is derived from an EMBL/GenBank/DDBJ whole genome shotgun (WGS) entry which is preliminary data.</text>
</comment>
<keyword evidence="3" id="KW-1185">Reference proteome</keyword>
<evidence type="ECO:0000313" key="2">
    <source>
        <dbReference type="EMBL" id="TWH81354.1"/>
    </source>
</evidence>
<evidence type="ECO:0000259" key="1">
    <source>
        <dbReference type="Pfam" id="PF09706"/>
    </source>
</evidence>
<protein>
    <submittedName>
        <fullName evidence="2">CRISPR-associated protein Cst1</fullName>
    </submittedName>
</protein>
<gene>
    <name evidence="2" type="ORF">LY60_01098</name>
</gene>
<proteinExistence type="predicted"/>
<dbReference type="Proteomes" id="UP000315343">
    <property type="component" value="Unassembled WGS sequence"/>
</dbReference>
<dbReference type="OrthoDB" id="5540852at2"/>
<dbReference type="Pfam" id="PF09706">
    <property type="entry name" value="Cas_CXXC_CXXC"/>
    <property type="match status" value="1"/>
</dbReference>
<dbReference type="InterPro" id="IPR019121">
    <property type="entry name" value="CRISPR-assoc_CXXC-CXXC_dom"/>
</dbReference>
<dbReference type="NCBIfam" id="TIGR01908">
    <property type="entry name" value="cas_CXXC_CXXC"/>
    <property type="match status" value="1"/>
</dbReference>
<dbReference type="InterPro" id="IPR010180">
    <property type="entry name" value="CRISPR-assoc_prot_CXXC-CXXC"/>
</dbReference>
<feature type="domain" description="CRISPR-associated protein CXXC-CXXC" evidence="1">
    <location>
        <begin position="224"/>
        <end position="280"/>
    </location>
</feature>
<organism evidence="2 3">
    <name type="scientific">Sedimentibacter saalensis</name>
    <dbReference type="NCBI Taxonomy" id="130788"/>
    <lineage>
        <taxon>Bacteria</taxon>
        <taxon>Bacillati</taxon>
        <taxon>Bacillota</taxon>
        <taxon>Tissierellia</taxon>
        <taxon>Sedimentibacter</taxon>
    </lineage>
</organism>